<dbReference type="EMBL" id="MU275878">
    <property type="protein sequence ID" value="KAI0049047.1"/>
    <property type="molecule type" value="Genomic_DNA"/>
</dbReference>
<reference evidence="1" key="1">
    <citation type="submission" date="2021-02" db="EMBL/GenBank/DDBJ databases">
        <authorList>
            <consortium name="DOE Joint Genome Institute"/>
            <person name="Ahrendt S."/>
            <person name="Looney B.P."/>
            <person name="Miyauchi S."/>
            <person name="Morin E."/>
            <person name="Drula E."/>
            <person name="Courty P.E."/>
            <person name="Chicoki N."/>
            <person name="Fauchery L."/>
            <person name="Kohler A."/>
            <person name="Kuo A."/>
            <person name="Labutti K."/>
            <person name="Pangilinan J."/>
            <person name="Lipzen A."/>
            <person name="Riley R."/>
            <person name="Andreopoulos W."/>
            <person name="He G."/>
            <person name="Johnson J."/>
            <person name="Barry K.W."/>
            <person name="Grigoriev I.V."/>
            <person name="Nagy L."/>
            <person name="Hibbett D."/>
            <person name="Henrissat B."/>
            <person name="Matheny P.B."/>
            <person name="Labbe J."/>
            <person name="Martin F."/>
        </authorList>
    </citation>
    <scope>NUCLEOTIDE SEQUENCE</scope>
    <source>
        <strain evidence="1">FP105234-sp</strain>
    </source>
</reference>
<protein>
    <submittedName>
        <fullName evidence="1">Oxidoreductase</fullName>
    </submittedName>
</protein>
<comment type="caution">
    <text evidence="1">The sequence shown here is derived from an EMBL/GenBank/DDBJ whole genome shotgun (WGS) entry which is preliminary data.</text>
</comment>
<keyword evidence="2" id="KW-1185">Reference proteome</keyword>
<sequence length="305" mass="33693">MFWSTKSWDAAGKHCYITGGSSGLGLALAKMLAAQGAHVSIVARDEQRLARALVELETVRQSKAQLFQVFSYSLLTAEASEAALKAAMERHSDVTPDAAFLCAGKSIPRFFVEYTTAELTEGMDFGYWVQAWSAWFLAKKMVAQRRTGSITFVSSTLGLMTVPGYSGYCPGKHALRGLADTLRCEFLLYGIDIHIFFPPTMFTPSYEEENKIKPALTKKIEEADGGLTAEQAAMGQAHITADFLTDSFRVSSRGSAPSNGWILDGVIDLAARVWIPLWSTLTDRRVRAHREGHYQHLQEIGFFAF</sequence>
<accession>A0ACB8RYY6</accession>
<reference evidence="1" key="2">
    <citation type="journal article" date="2022" name="New Phytol.">
        <title>Evolutionary transition to the ectomycorrhizal habit in the genomes of a hyperdiverse lineage of mushroom-forming fungi.</title>
        <authorList>
            <person name="Looney B."/>
            <person name="Miyauchi S."/>
            <person name="Morin E."/>
            <person name="Drula E."/>
            <person name="Courty P.E."/>
            <person name="Kohler A."/>
            <person name="Kuo A."/>
            <person name="LaButti K."/>
            <person name="Pangilinan J."/>
            <person name="Lipzen A."/>
            <person name="Riley R."/>
            <person name="Andreopoulos W."/>
            <person name="He G."/>
            <person name="Johnson J."/>
            <person name="Nolan M."/>
            <person name="Tritt A."/>
            <person name="Barry K.W."/>
            <person name="Grigoriev I.V."/>
            <person name="Nagy L.G."/>
            <person name="Hibbett D."/>
            <person name="Henrissat B."/>
            <person name="Matheny P.B."/>
            <person name="Labbe J."/>
            <person name="Martin F.M."/>
        </authorList>
    </citation>
    <scope>NUCLEOTIDE SEQUENCE</scope>
    <source>
        <strain evidence="1">FP105234-sp</strain>
    </source>
</reference>
<dbReference type="Proteomes" id="UP000814033">
    <property type="component" value="Unassembled WGS sequence"/>
</dbReference>
<evidence type="ECO:0000313" key="1">
    <source>
        <dbReference type="EMBL" id="KAI0049047.1"/>
    </source>
</evidence>
<proteinExistence type="predicted"/>
<evidence type="ECO:0000313" key="2">
    <source>
        <dbReference type="Proteomes" id="UP000814033"/>
    </source>
</evidence>
<organism evidence="1 2">
    <name type="scientific">Auriscalpium vulgare</name>
    <dbReference type="NCBI Taxonomy" id="40419"/>
    <lineage>
        <taxon>Eukaryota</taxon>
        <taxon>Fungi</taxon>
        <taxon>Dikarya</taxon>
        <taxon>Basidiomycota</taxon>
        <taxon>Agaricomycotina</taxon>
        <taxon>Agaricomycetes</taxon>
        <taxon>Russulales</taxon>
        <taxon>Auriscalpiaceae</taxon>
        <taxon>Auriscalpium</taxon>
    </lineage>
</organism>
<name>A0ACB8RYY6_9AGAM</name>
<gene>
    <name evidence="1" type="ORF">FA95DRAFT_1581950</name>
</gene>